<evidence type="ECO:0000313" key="3">
    <source>
        <dbReference type="Proteomes" id="UP000325788"/>
    </source>
</evidence>
<name>A0A5N4WQY6_9GAMM</name>
<dbReference type="EMBL" id="VXLD01000002">
    <property type="protein sequence ID" value="KAB1858199.1"/>
    <property type="molecule type" value="Genomic_DNA"/>
</dbReference>
<dbReference type="Pfam" id="PF07693">
    <property type="entry name" value="KAP_NTPase"/>
    <property type="match status" value="1"/>
</dbReference>
<protein>
    <submittedName>
        <fullName evidence="2">AAA family ATPase</fullName>
    </submittedName>
</protein>
<dbReference type="AlphaFoldDB" id="A0A5N4WQY6"/>
<organism evidence="2 3">
    <name type="scientific">Acinetobacter tandoii</name>
    <dbReference type="NCBI Taxonomy" id="202954"/>
    <lineage>
        <taxon>Bacteria</taxon>
        <taxon>Pseudomonadati</taxon>
        <taxon>Pseudomonadota</taxon>
        <taxon>Gammaproteobacteria</taxon>
        <taxon>Moraxellales</taxon>
        <taxon>Moraxellaceae</taxon>
        <taxon>Acinetobacter</taxon>
    </lineage>
</organism>
<gene>
    <name evidence="2" type="ORF">F4W09_05585</name>
</gene>
<dbReference type="InterPro" id="IPR011646">
    <property type="entry name" value="KAP_P-loop"/>
</dbReference>
<dbReference type="RefSeq" id="WP_151504253.1">
    <property type="nucleotide sequence ID" value="NZ_VXLD01000002.1"/>
</dbReference>
<dbReference type="PANTHER" id="PTHR22674">
    <property type="entry name" value="NTPASE, KAP FAMILY P-LOOP DOMAIN-CONTAINING 1"/>
    <property type="match status" value="1"/>
</dbReference>
<reference evidence="2 3" key="1">
    <citation type="submission" date="2019-09" db="EMBL/GenBank/DDBJ databases">
        <title>Draft genome sequence of Acinetobacter tandoii W4-4-4 isolated from environmental water sample.</title>
        <authorList>
            <person name="Wee S.K."/>
            <person name="Yan B."/>
            <person name="Mustaffa S.B."/>
            <person name="Yap E.P.H."/>
        </authorList>
    </citation>
    <scope>NUCLEOTIDE SEQUENCE [LARGE SCALE GENOMIC DNA]</scope>
    <source>
        <strain evidence="2 3">W4-4-4</strain>
    </source>
</reference>
<dbReference type="InterPro" id="IPR027417">
    <property type="entry name" value="P-loop_NTPase"/>
</dbReference>
<dbReference type="Proteomes" id="UP000325788">
    <property type="component" value="Unassembled WGS sequence"/>
</dbReference>
<feature type="domain" description="KAP NTPase" evidence="1">
    <location>
        <begin position="25"/>
        <end position="352"/>
    </location>
</feature>
<dbReference type="PANTHER" id="PTHR22674:SF6">
    <property type="entry name" value="NTPASE KAP FAMILY P-LOOP DOMAIN-CONTAINING PROTEIN 1"/>
    <property type="match status" value="1"/>
</dbReference>
<dbReference type="SUPFAM" id="SSF52540">
    <property type="entry name" value="P-loop containing nucleoside triphosphate hydrolases"/>
    <property type="match status" value="1"/>
</dbReference>
<comment type="caution">
    <text evidence="2">The sequence shown here is derived from an EMBL/GenBank/DDBJ whole genome shotgun (WGS) entry which is preliminary data.</text>
</comment>
<proteinExistence type="predicted"/>
<evidence type="ECO:0000259" key="1">
    <source>
        <dbReference type="Pfam" id="PF07693"/>
    </source>
</evidence>
<sequence length="761" mass="88342">MTTTDKYGFSADRPIKSLQEDLLGRADFSKNLSDAISQWKGDDSLVIALHGDWGAGKSSIKNMALAHSKQQANSPTIIEFSPWEWSAQDKIIQAFFDEISKSIGRKNSSQEDQNLANIFSKYGNHLSTAHTFLKGANLALPLIVTAILSTGVISSYFTENVQLPILIATITSFITLILPATEKGGELLGKLSENYEKKAKLNEQNLTEIREELIEALSKRKTPLLIVMDDLDRLTTTELRMIFQLIKANTDFPNVIFLLLFQKDIVENKLTDSTQSGENYLEKIIQIPFTIPQIQQKQVHEVLFKLLNNVINSHTDADKKFDKERWTEIYHNGFKNYFNNLRNVYRFNSTLSFNFNLFKNNDIFEADPIDLIAIECLRVFEPTVYIKLSQSKRAFTTLSSSYGDNQSQKVKYLRVIEDVINSASEKNKESVKKILTSIFPTIRWIISNYYHDHSSYQEWFTQLRVCHKDHFDKYFKLSFDSEDFSTSDFINFIQLTVSREKLKEKILALDARNVLEDFLSKFEAYSKQVPQENFESYLYAMLDSADGINSESNQFFGFSSQTYLFRLSFWCLENIQDKKERATLLKKYINLNSNFSFINYFLFEEQKNREENQEILLDDSDFQALKNDFIVQLNRFANSCPDKLIQHHSFLSLMYRWKEWENSSIVLTWFETQTQNIEGILKVLQSMILVTRSSNDFYTISNIKKYIKADTVENFLDITRILNIIDSTNTSILSDEEKELIEMLRKGIENKANNRDDDLDD</sequence>
<dbReference type="Gene3D" id="3.40.50.300">
    <property type="entry name" value="P-loop containing nucleotide triphosphate hydrolases"/>
    <property type="match status" value="2"/>
</dbReference>
<accession>A0A5N4WQY6</accession>
<dbReference type="InterPro" id="IPR052754">
    <property type="entry name" value="NTPase_KAP_P-loop"/>
</dbReference>
<evidence type="ECO:0000313" key="2">
    <source>
        <dbReference type="EMBL" id="KAB1858199.1"/>
    </source>
</evidence>